<dbReference type="InterPro" id="IPR003593">
    <property type="entry name" value="AAA+_ATPase"/>
</dbReference>
<name>A0ABP1C8T4_9GAMM</name>
<dbReference type="PANTHER" id="PTHR43776:SF7">
    <property type="entry name" value="D,D-DIPEPTIDE TRANSPORT ATP-BINDING PROTEIN DDPF-RELATED"/>
    <property type="match status" value="1"/>
</dbReference>
<dbReference type="Proteomes" id="UP001497493">
    <property type="component" value="Chromosome"/>
</dbReference>
<dbReference type="InterPro" id="IPR050319">
    <property type="entry name" value="ABC_transp_ATP-bind"/>
</dbReference>
<evidence type="ECO:0000313" key="6">
    <source>
        <dbReference type="EMBL" id="CAL1240684.1"/>
    </source>
</evidence>
<accession>A0ABP1C8T4</accession>
<dbReference type="Pfam" id="PF08352">
    <property type="entry name" value="oligo_HPY"/>
    <property type="match status" value="2"/>
</dbReference>
<dbReference type="InterPro" id="IPR017871">
    <property type="entry name" value="ABC_transporter-like_CS"/>
</dbReference>
<keyword evidence="3" id="KW-0547">Nucleotide-binding</keyword>
<dbReference type="InterPro" id="IPR013563">
    <property type="entry name" value="Oligopep_ABC_C"/>
</dbReference>
<dbReference type="PANTHER" id="PTHR43776">
    <property type="entry name" value="TRANSPORT ATP-BINDING PROTEIN"/>
    <property type="match status" value="1"/>
</dbReference>
<reference evidence="6 7" key="1">
    <citation type="submission" date="2024-04" db="EMBL/GenBank/DDBJ databases">
        <authorList>
            <person name="Cremers G."/>
        </authorList>
    </citation>
    <scope>NUCLEOTIDE SEQUENCE [LARGE SCALE GENOMIC DNA]</scope>
    <source>
        <strain evidence="6">MeCH1-AG</strain>
    </source>
</reference>
<evidence type="ECO:0000313" key="7">
    <source>
        <dbReference type="Proteomes" id="UP001497493"/>
    </source>
</evidence>
<dbReference type="Pfam" id="PF00005">
    <property type="entry name" value="ABC_tran"/>
    <property type="match status" value="2"/>
</dbReference>
<dbReference type="PROSITE" id="PS50893">
    <property type="entry name" value="ABC_TRANSPORTER_2"/>
    <property type="match status" value="2"/>
</dbReference>
<organism evidence="6 7">
    <name type="scientific">Candidatus Methylocalor cossyra</name>
    <dbReference type="NCBI Taxonomy" id="3108543"/>
    <lineage>
        <taxon>Bacteria</taxon>
        <taxon>Pseudomonadati</taxon>
        <taxon>Pseudomonadota</taxon>
        <taxon>Gammaproteobacteria</taxon>
        <taxon>Methylococcales</taxon>
        <taxon>Methylococcaceae</taxon>
        <taxon>Candidatus Methylocalor</taxon>
    </lineage>
</organism>
<dbReference type="GO" id="GO:0005524">
    <property type="term" value="F:ATP binding"/>
    <property type="evidence" value="ECO:0007669"/>
    <property type="project" value="UniProtKB-KW"/>
</dbReference>
<keyword evidence="7" id="KW-1185">Reference proteome</keyword>
<dbReference type="EMBL" id="OZ026884">
    <property type="protein sequence ID" value="CAL1240684.1"/>
    <property type="molecule type" value="Genomic_DNA"/>
</dbReference>
<dbReference type="SUPFAM" id="SSF52540">
    <property type="entry name" value="P-loop containing nucleoside triphosphate hydrolases"/>
    <property type="match status" value="2"/>
</dbReference>
<evidence type="ECO:0000256" key="4">
    <source>
        <dbReference type="ARBA" id="ARBA00022840"/>
    </source>
</evidence>
<gene>
    <name evidence="6" type="primary">gsiA</name>
    <name evidence="6" type="ORF">MECH1_V1_1908</name>
</gene>
<protein>
    <submittedName>
        <fullName evidence="6">Glutathione import ATP-binding protein GsiA</fullName>
    </submittedName>
</protein>
<evidence type="ECO:0000259" key="5">
    <source>
        <dbReference type="PROSITE" id="PS50893"/>
    </source>
</evidence>
<feature type="domain" description="ABC transporter" evidence="5">
    <location>
        <begin position="324"/>
        <end position="575"/>
    </location>
</feature>
<proteinExistence type="inferred from homology"/>
<evidence type="ECO:0000256" key="3">
    <source>
        <dbReference type="ARBA" id="ARBA00022741"/>
    </source>
</evidence>
<sequence length="590" mass="63974">MPGEVAVEDGSIPVPRRAVVPKETPGPTVPTQVPTAAELATPLLQIKDLRVAFRQGGEWVPAVDGLSFHIAPGESFALVGESGSGKSVTALAVLRLLPQNGHVLGGQVLLAGRDLLRLPEYALGAIRGRRIGMVFQDPMSALNPVLTLGRQIGEVLRLQRGLRGKALERRALELLDQVGLPDPLRQLGAYPHQLSGGMRQRAMIAIALAGEPELLIADEPTTALDVTLQAQILELLKRLRRETGLALWLITHDFGIVAELADRIAVMRDGKIVEQNGPELLKAPGHPYSRELLAAMPRLDVGRRPPRAAGGDARHGSPVGDRLLEVDDFKVHYPIKKGVFQRTVGYLRAVDGVSFSLGEGETLALVGESGCGKTTLGKGLLGLIEPTGGRVRFAGTELTGLRGKARRRLNAAMQIVFQDPYSSMNPRLTVGDIVAEGLEALFPAMTLGERRERVEELLAAVGLPRQARLRYPHEFSGGQRQRIAIARALAVEPRLVVCDEPTSALDVSVQAQILGLLRQLQERRGLSYLFITHDLAVVAELADRVAVMERGRIVELGETRQVLFAPTQEYTRRLLAAVPKLRRSPRVAVS</sequence>
<feature type="domain" description="ABC transporter" evidence="5">
    <location>
        <begin position="44"/>
        <end position="294"/>
    </location>
</feature>
<dbReference type="Gene3D" id="3.40.50.300">
    <property type="entry name" value="P-loop containing nucleotide triphosphate hydrolases"/>
    <property type="match status" value="2"/>
</dbReference>
<keyword evidence="2" id="KW-0813">Transport</keyword>
<dbReference type="InterPro" id="IPR003439">
    <property type="entry name" value="ABC_transporter-like_ATP-bd"/>
</dbReference>
<dbReference type="PROSITE" id="PS00211">
    <property type="entry name" value="ABC_TRANSPORTER_1"/>
    <property type="match status" value="2"/>
</dbReference>
<evidence type="ECO:0000256" key="2">
    <source>
        <dbReference type="ARBA" id="ARBA00022448"/>
    </source>
</evidence>
<keyword evidence="4 6" id="KW-0067">ATP-binding</keyword>
<comment type="similarity">
    <text evidence="1">Belongs to the ABC transporter superfamily.</text>
</comment>
<dbReference type="CDD" id="cd03257">
    <property type="entry name" value="ABC_NikE_OppD_transporters"/>
    <property type="match status" value="2"/>
</dbReference>
<dbReference type="SMART" id="SM00382">
    <property type="entry name" value="AAA"/>
    <property type="match status" value="2"/>
</dbReference>
<dbReference type="NCBIfam" id="NF007739">
    <property type="entry name" value="PRK10419.1"/>
    <property type="match status" value="2"/>
</dbReference>
<evidence type="ECO:0000256" key="1">
    <source>
        <dbReference type="ARBA" id="ARBA00005417"/>
    </source>
</evidence>
<dbReference type="InterPro" id="IPR027417">
    <property type="entry name" value="P-loop_NTPase"/>
</dbReference>
<dbReference type="NCBIfam" id="NF008453">
    <property type="entry name" value="PRK11308.1"/>
    <property type="match status" value="2"/>
</dbReference>